<dbReference type="PANTHER" id="PTHR33678:SF1">
    <property type="entry name" value="BLL1576 PROTEIN"/>
    <property type="match status" value="1"/>
</dbReference>
<dbReference type="InterPro" id="IPR004291">
    <property type="entry name" value="Transposase_IS66_central"/>
</dbReference>
<evidence type="ECO:0000313" key="3">
    <source>
        <dbReference type="EMBL" id="EXX90692.1"/>
    </source>
</evidence>
<dbReference type="Proteomes" id="UP000053750">
    <property type="component" value="Unassembled WGS sequence"/>
</dbReference>
<protein>
    <recommendedName>
        <fullName evidence="2">Transposase IS66 central domain-containing protein</fullName>
    </recommendedName>
</protein>
<dbReference type="Pfam" id="PF03050">
    <property type="entry name" value="DDE_Tnp_IS66"/>
    <property type="match status" value="1"/>
</dbReference>
<keyword evidence="4" id="KW-1185">Reference proteome</keyword>
<name>A0A9W5S2T6_9BACL</name>
<proteinExistence type="predicted"/>
<dbReference type="PANTHER" id="PTHR33678">
    <property type="entry name" value="BLL1576 PROTEIN"/>
    <property type="match status" value="1"/>
</dbReference>
<gene>
    <name evidence="3" type="ORF">BG53_13110</name>
</gene>
<dbReference type="AlphaFoldDB" id="A0A9W5S2T6"/>
<organism evidence="3 4">
    <name type="scientific">Paenibacillus darwinianus</name>
    <dbReference type="NCBI Taxonomy" id="1380763"/>
    <lineage>
        <taxon>Bacteria</taxon>
        <taxon>Bacillati</taxon>
        <taxon>Bacillota</taxon>
        <taxon>Bacilli</taxon>
        <taxon>Bacillales</taxon>
        <taxon>Paenibacillaceae</taxon>
        <taxon>Paenibacillus</taxon>
    </lineage>
</organism>
<evidence type="ECO:0000259" key="2">
    <source>
        <dbReference type="Pfam" id="PF03050"/>
    </source>
</evidence>
<feature type="domain" description="Transposase IS66 central" evidence="2">
    <location>
        <begin position="7"/>
        <end position="129"/>
    </location>
</feature>
<comment type="caution">
    <text evidence="3">The sequence shown here is derived from an EMBL/GenBank/DDBJ whole genome shotgun (WGS) entry which is preliminary data.</text>
</comment>
<dbReference type="InterPro" id="IPR052344">
    <property type="entry name" value="Transposase-related"/>
</dbReference>
<accession>A0A9W5S2T6</accession>
<dbReference type="EMBL" id="JFHU01000055">
    <property type="protein sequence ID" value="EXX90692.1"/>
    <property type="molecule type" value="Genomic_DNA"/>
</dbReference>
<evidence type="ECO:0000256" key="1">
    <source>
        <dbReference type="SAM" id="MobiDB-lite"/>
    </source>
</evidence>
<evidence type="ECO:0000313" key="4">
    <source>
        <dbReference type="Proteomes" id="UP000053750"/>
    </source>
</evidence>
<sequence>MLEQEKPSWAKAMINLLLEAKAAVEAGETLTSDAIACFAARYDRILEVGRLEDAKQNPPIEQPTGKRGKPKQSKPKNLLDRLGEHRLAVLTFLCDLSVPFDNNQAERDVRMVKVQQKISGTFRSEQGAKVFFRIRSYISTAKKQAHSIIDAIEQAIRGKPFMLPTQNP</sequence>
<reference evidence="3 4" key="1">
    <citation type="submission" date="2014-02" db="EMBL/GenBank/DDBJ databases">
        <title>Genome sequence of Paenibacillus darwinianus reveals adaptive mechanisms for survival in Antarctic soils.</title>
        <authorList>
            <person name="Dsouza M."/>
            <person name="Taylor M.W."/>
            <person name="Turner S.J."/>
            <person name="Aislabie J."/>
        </authorList>
    </citation>
    <scope>NUCLEOTIDE SEQUENCE [LARGE SCALE GENOMIC DNA]</scope>
    <source>
        <strain evidence="3 4">CE1</strain>
    </source>
</reference>
<feature type="region of interest" description="Disordered" evidence="1">
    <location>
        <begin position="53"/>
        <end position="78"/>
    </location>
</feature>